<dbReference type="Proteomes" id="UP000178943">
    <property type="component" value="Unassembled WGS sequence"/>
</dbReference>
<gene>
    <name evidence="2" type="ORF">A2Y62_19570</name>
</gene>
<dbReference type="EMBL" id="MFGW01000016">
    <property type="protein sequence ID" value="OGF68147.1"/>
    <property type="molecule type" value="Genomic_DNA"/>
</dbReference>
<comment type="caution">
    <text evidence="2">The sequence shown here is derived from an EMBL/GenBank/DDBJ whole genome shotgun (WGS) entry which is preliminary data.</text>
</comment>
<dbReference type="SUPFAM" id="SSF47336">
    <property type="entry name" value="ACP-like"/>
    <property type="match status" value="1"/>
</dbReference>
<dbReference type="InterPro" id="IPR009081">
    <property type="entry name" value="PP-bd_ACP"/>
</dbReference>
<evidence type="ECO:0000313" key="3">
    <source>
        <dbReference type="Proteomes" id="UP000178943"/>
    </source>
</evidence>
<protein>
    <recommendedName>
        <fullName evidence="1">Carrier domain-containing protein</fullName>
    </recommendedName>
</protein>
<accession>A0A1F5VXY8</accession>
<reference evidence="2 3" key="1">
    <citation type="journal article" date="2016" name="Nat. Commun.">
        <title>Thousands of microbial genomes shed light on interconnected biogeochemical processes in an aquifer system.</title>
        <authorList>
            <person name="Anantharaman K."/>
            <person name="Brown C.T."/>
            <person name="Hug L.A."/>
            <person name="Sharon I."/>
            <person name="Castelle C.J."/>
            <person name="Probst A.J."/>
            <person name="Thomas B.C."/>
            <person name="Singh A."/>
            <person name="Wilkins M.J."/>
            <person name="Karaoz U."/>
            <person name="Brodie E.L."/>
            <person name="Williams K.H."/>
            <person name="Hubbard S.S."/>
            <person name="Banfield J.F."/>
        </authorList>
    </citation>
    <scope>NUCLEOTIDE SEQUENCE [LARGE SCALE GENOMIC DNA]</scope>
</reference>
<feature type="domain" description="Carrier" evidence="1">
    <location>
        <begin position="4"/>
        <end position="82"/>
    </location>
</feature>
<evidence type="ECO:0000313" key="2">
    <source>
        <dbReference type="EMBL" id="OGF68147.1"/>
    </source>
</evidence>
<dbReference type="InterPro" id="IPR036736">
    <property type="entry name" value="ACP-like_sf"/>
</dbReference>
<dbReference type="AlphaFoldDB" id="A0A1F5VXY8"/>
<proteinExistence type="predicted"/>
<name>A0A1F5VXY8_9BACT</name>
<sequence length="85" mass="9835">MPDDIKQTIIEYIKKEYLDEDSTDEVTENTQLITSGIVDSFSMVSLKMFLEKKFNIKIPDEKATPEAFDSVNNIIKLLKEFTQEV</sequence>
<evidence type="ECO:0000259" key="1">
    <source>
        <dbReference type="PROSITE" id="PS50075"/>
    </source>
</evidence>
<dbReference type="PROSITE" id="PS50075">
    <property type="entry name" value="CARRIER"/>
    <property type="match status" value="1"/>
</dbReference>
<organism evidence="2 3">
    <name type="scientific">Candidatus Fischerbacteria bacterium RBG_13_37_8</name>
    <dbReference type="NCBI Taxonomy" id="1817863"/>
    <lineage>
        <taxon>Bacteria</taxon>
        <taxon>Candidatus Fischeribacteriota</taxon>
    </lineage>
</organism>
<dbReference type="STRING" id="1817863.A2Y62_19570"/>
<dbReference type="Gene3D" id="1.10.1200.10">
    <property type="entry name" value="ACP-like"/>
    <property type="match status" value="1"/>
</dbReference>